<gene>
    <name evidence="16" type="primary">coaX</name>
    <name evidence="17" type="ORF">IMF26_06545</name>
</gene>
<evidence type="ECO:0000256" key="9">
    <source>
        <dbReference type="ARBA" id="ARBA00022741"/>
    </source>
</evidence>
<dbReference type="GO" id="GO:0005737">
    <property type="term" value="C:cytoplasm"/>
    <property type="evidence" value="ECO:0007669"/>
    <property type="project" value="UniProtKB-SubCell"/>
</dbReference>
<evidence type="ECO:0000256" key="8">
    <source>
        <dbReference type="ARBA" id="ARBA00022679"/>
    </source>
</evidence>
<evidence type="ECO:0000313" key="17">
    <source>
        <dbReference type="EMBL" id="QUL97767.1"/>
    </source>
</evidence>
<dbReference type="GO" id="GO:0046872">
    <property type="term" value="F:metal ion binding"/>
    <property type="evidence" value="ECO:0007669"/>
    <property type="project" value="UniProtKB-KW"/>
</dbReference>
<keyword evidence="12 16" id="KW-0630">Potassium</keyword>
<feature type="binding site" evidence="16">
    <location>
        <position position="184"/>
    </location>
    <ligand>
        <name>substrate</name>
    </ligand>
</feature>
<protein>
    <recommendedName>
        <fullName evidence="15 16">Type III pantothenate kinase</fullName>
        <ecNumber evidence="6 16">2.7.1.33</ecNumber>
    </recommendedName>
    <alternativeName>
        <fullName evidence="16">PanK-III</fullName>
    </alternativeName>
    <alternativeName>
        <fullName evidence="16">Pantothenic acid kinase</fullName>
    </alternativeName>
</protein>
<comment type="similarity">
    <text evidence="14 16">Belongs to the type III pantothenate kinase family.</text>
</comment>
<feature type="binding site" evidence="16">
    <location>
        <position position="100"/>
    </location>
    <ligand>
        <name>substrate</name>
    </ligand>
</feature>
<evidence type="ECO:0000256" key="15">
    <source>
        <dbReference type="ARBA" id="ARBA00040883"/>
    </source>
</evidence>
<keyword evidence="13 16" id="KW-0173">Coenzyme A biosynthesis</keyword>
<evidence type="ECO:0000256" key="10">
    <source>
        <dbReference type="ARBA" id="ARBA00022777"/>
    </source>
</evidence>
<dbReference type="NCBIfam" id="NF009848">
    <property type="entry name" value="PRK13318.1-6"/>
    <property type="match status" value="1"/>
</dbReference>
<comment type="subunit">
    <text evidence="5 16">Homodimer.</text>
</comment>
<comment type="pathway">
    <text evidence="4 16">Cofactor biosynthesis; coenzyme A biosynthesis; CoA from (R)-pantothenate: step 1/5.</text>
</comment>
<evidence type="ECO:0000256" key="14">
    <source>
        <dbReference type="ARBA" id="ARBA00038036"/>
    </source>
</evidence>
<keyword evidence="16" id="KW-0479">Metal-binding</keyword>
<keyword evidence="11 16" id="KW-0067">ATP-binding</keyword>
<dbReference type="HAMAP" id="MF_01274">
    <property type="entry name" value="Pantothen_kinase_3"/>
    <property type="match status" value="1"/>
</dbReference>
<dbReference type="NCBIfam" id="TIGR00671">
    <property type="entry name" value="baf"/>
    <property type="match status" value="1"/>
</dbReference>
<evidence type="ECO:0000256" key="3">
    <source>
        <dbReference type="ARBA" id="ARBA00004496"/>
    </source>
</evidence>
<dbReference type="GO" id="GO:0004594">
    <property type="term" value="F:pantothenate kinase activity"/>
    <property type="evidence" value="ECO:0007669"/>
    <property type="project" value="UniProtKB-UniRule"/>
</dbReference>
<evidence type="ECO:0000256" key="11">
    <source>
        <dbReference type="ARBA" id="ARBA00022840"/>
    </source>
</evidence>
<dbReference type="PANTHER" id="PTHR34265">
    <property type="entry name" value="TYPE III PANTOTHENATE KINASE"/>
    <property type="match status" value="1"/>
</dbReference>
<evidence type="ECO:0000256" key="12">
    <source>
        <dbReference type="ARBA" id="ARBA00022958"/>
    </source>
</evidence>
<dbReference type="Gene3D" id="3.30.420.40">
    <property type="match status" value="2"/>
</dbReference>
<evidence type="ECO:0000256" key="13">
    <source>
        <dbReference type="ARBA" id="ARBA00022993"/>
    </source>
</evidence>
<comment type="cofactor">
    <cofactor evidence="16">
        <name>NH4(+)</name>
        <dbReference type="ChEBI" id="CHEBI:28938"/>
    </cofactor>
    <cofactor evidence="16">
        <name>K(+)</name>
        <dbReference type="ChEBI" id="CHEBI:29103"/>
    </cofactor>
    <text evidence="16">A monovalent cation. Ammonium or potassium.</text>
</comment>
<comment type="catalytic activity">
    <reaction evidence="1 16">
        <text>(R)-pantothenate + ATP = (R)-4'-phosphopantothenate + ADP + H(+)</text>
        <dbReference type="Rhea" id="RHEA:16373"/>
        <dbReference type="ChEBI" id="CHEBI:10986"/>
        <dbReference type="ChEBI" id="CHEBI:15378"/>
        <dbReference type="ChEBI" id="CHEBI:29032"/>
        <dbReference type="ChEBI" id="CHEBI:30616"/>
        <dbReference type="ChEBI" id="CHEBI:456216"/>
        <dbReference type="EC" id="2.7.1.33"/>
    </reaction>
</comment>
<evidence type="ECO:0000256" key="7">
    <source>
        <dbReference type="ARBA" id="ARBA00022490"/>
    </source>
</evidence>
<dbReference type="EMBL" id="CP062796">
    <property type="protein sequence ID" value="QUL97767.1"/>
    <property type="molecule type" value="Genomic_DNA"/>
</dbReference>
<evidence type="ECO:0000256" key="5">
    <source>
        <dbReference type="ARBA" id="ARBA00011738"/>
    </source>
</evidence>
<comment type="function">
    <text evidence="16">Catalyzes the phosphorylation of pantothenate (Pan), the first step in CoA biosynthesis.</text>
</comment>
<comment type="cofactor">
    <cofactor evidence="2">
        <name>K(+)</name>
        <dbReference type="ChEBI" id="CHEBI:29103"/>
    </cofactor>
</comment>
<feature type="active site" description="Proton acceptor" evidence="16">
    <location>
        <position position="109"/>
    </location>
</feature>
<keyword evidence="9 16" id="KW-0547">Nucleotide-binding</keyword>
<dbReference type="InterPro" id="IPR043129">
    <property type="entry name" value="ATPase_NBD"/>
</dbReference>
<feature type="binding site" evidence="16">
    <location>
        <position position="132"/>
    </location>
    <ligand>
        <name>ATP</name>
        <dbReference type="ChEBI" id="CHEBI:30616"/>
    </ligand>
</feature>
<dbReference type="NCBIfam" id="NF009855">
    <property type="entry name" value="PRK13321.1"/>
    <property type="match status" value="1"/>
</dbReference>
<feature type="binding site" evidence="16">
    <location>
        <begin position="6"/>
        <end position="13"/>
    </location>
    <ligand>
        <name>ATP</name>
        <dbReference type="ChEBI" id="CHEBI:30616"/>
    </ligand>
</feature>
<dbReference type="InterPro" id="IPR004619">
    <property type="entry name" value="Type_III_PanK"/>
</dbReference>
<dbReference type="GO" id="GO:0005524">
    <property type="term" value="F:ATP binding"/>
    <property type="evidence" value="ECO:0007669"/>
    <property type="project" value="UniProtKB-UniRule"/>
</dbReference>
<feature type="binding site" evidence="16">
    <location>
        <position position="129"/>
    </location>
    <ligand>
        <name>K(+)</name>
        <dbReference type="ChEBI" id="CHEBI:29103"/>
    </ligand>
</feature>
<reference evidence="17" key="2">
    <citation type="journal article" date="2023" name="Biology">
        <title>Prokaryotic Life Associated with Coal-Fire Gas Vents Revealed by Metagenomics.</title>
        <authorList>
            <person name="Kadnikov V.V."/>
            <person name="Mardanov A.V."/>
            <person name="Beletsky A.V."/>
            <person name="Karnachuk O.V."/>
            <person name="Ravin N.V."/>
        </authorList>
    </citation>
    <scope>NUCLEOTIDE SEQUENCE</scope>
    <source>
        <strain evidence="17">Bu02</strain>
    </source>
</reference>
<keyword evidence="8 16" id="KW-0808">Transferase</keyword>
<keyword evidence="7 16" id="KW-0963">Cytoplasm</keyword>
<sequence length="255" mass="27122">MLFALDIGNTHIVGGLFEGKTLVHHFRVGTDRRKTEDEYGVLFLSMLQHAKVNSSSLRGGIIASVVPPLTPTLEKALRMYLGISPVILGPGTRTGINIKYENPKEVGPDRIANAVAAYAKYGGPVIVVDFGTATTFDAISKEGDYLGGAIAPGILTATDALFERTARLPRIELVKPSSAIGKTTVQSMQSGIIFGFAGQADAMVERIAREMGGDPYVVATGGLAQLVASESRTIKSVDPFLTLEGLYLIYHKNAG</sequence>
<evidence type="ECO:0000256" key="1">
    <source>
        <dbReference type="ARBA" id="ARBA00001206"/>
    </source>
</evidence>
<dbReference type="CDD" id="cd24015">
    <property type="entry name" value="ASKHA_NBD_PanK-III"/>
    <property type="match status" value="1"/>
</dbReference>
<dbReference type="PANTHER" id="PTHR34265:SF1">
    <property type="entry name" value="TYPE III PANTOTHENATE KINASE"/>
    <property type="match status" value="1"/>
</dbReference>
<dbReference type="AlphaFoldDB" id="A0AAT9L9Q7"/>
<organism evidence="17">
    <name type="scientific">Candidatus Fermentithermobacillus carboniphilus</name>
    <dbReference type="NCBI Taxonomy" id="3085328"/>
    <lineage>
        <taxon>Bacteria</taxon>
        <taxon>Bacillati</taxon>
        <taxon>Bacillota</taxon>
        <taxon>Candidatus Fermentithermobacillia</taxon>
        <taxon>Candidatus Fermentithermobacillales</taxon>
        <taxon>Candidatus Fermentithermobacillaceae</taxon>
        <taxon>Candidatus Fermentithermobacillus</taxon>
    </lineage>
</organism>
<dbReference type="GO" id="GO:0015937">
    <property type="term" value="P:coenzyme A biosynthetic process"/>
    <property type="evidence" value="ECO:0007669"/>
    <property type="project" value="UniProtKB-UniRule"/>
</dbReference>
<keyword evidence="10 16" id="KW-0418">Kinase</keyword>
<dbReference type="Pfam" id="PF03309">
    <property type="entry name" value="Pan_kinase"/>
    <property type="match status" value="1"/>
</dbReference>
<dbReference type="SUPFAM" id="SSF53067">
    <property type="entry name" value="Actin-like ATPase domain"/>
    <property type="match status" value="2"/>
</dbReference>
<accession>A0AAT9L9Q7</accession>
<feature type="binding site" evidence="16">
    <location>
        <begin position="107"/>
        <end position="110"/>
    </location>
    <ligand>
        <name>substrate</name>
    </ligand>
</feature>
<dbReference type="KEGG" id="fcz:IMF26_06545"/>
<evidence type="ECO:0000256" key="6">
    <source>
        <dbReference type="ARBA" id="ARBA00012102"/>
    </source>
</evidence>
<dbReference type="EC" id="2.7.1.33" evidence="6 16"/>
<evidence type="ECO:0000256" key="2">
    <source>
        <dbReference type="ARBA" id="ARBA00001958"/>
    </source>
</evidence>
<name>A0AAT9L9Q7_9FIRM</name>
<proteinExistence type="inferred from homology"/>
<evidence type="ECO:0000256" key="4">
    <source>
        <dbReference type="ARBA" id="ARBA00005225"/>
    </source>
</evidence>
<comment type="subcellular location">
    <subcellularLocation>
        <location evidence="3 16">Cytoplasm</location>
    </subcellularLocation>
</comment>
<evidence type="ECO:0000256" key="16">
    <source>
        <dbReference type="HAMAP-Rule" id="MF_01274"/>
    </source>
</evidence>
<reference evidence="17" key="1">
    <citation type="submission" date="2020-10" db="EMBL/GenBank/DDBJ databases">
        <authorList>
            <person name="Kadnikov V."/>
            <person name="Beletsky A.V."/>
            <person name="Mardanov A.V."/>
            <person name="Karnachuk O.V."/>
            <person name="Ravin N.V."/>
        </authorList>
    </citation>
    <scope>NUCLEOTIDE SEQUENCE</scope>
    <source>
        <strain evidence="17">Bu02</strain>
    </source>
</reference>